<dbReference type="PANTHER" id="PTHR35446">
    <property type="entry name" value="SI:CH211-175M2.5"/>
    <property type="match status" value="1"/>
</dbReference>
<gene>
    <name evidence="3" type="ORF">KCH_17400</name>
</gene>
<dbReference type="Pfam" id="PF02627">
    <property type="entry name" value="CMD"/>
    <property type="match status" value="1"/>
</dbReference>
<accession>A0A066YZ33</accession>
<evidence type="ECO:0000256" key="1">
    <source>
        <dbReference type="SAM" id="MobiDB-lite"/>
    </source>
</evidence>
<dbReference type="EMBL" id="JNBY01000069">
    <property type="protein sequence ID" value="KDN86512.1"/>
    <property type="molecule type" value="Genomic_DNA"/>
</dbReference>
<dbReference type="HOGENOM" id="CLU_082760_5_1_11"/>
<organism evidence="3 4">
    <name type="scientific">Kitasatospora cheerisanensis KCTC 2395</name>
    <dbReference type="NCBI Taxonomy" id="1348663"/>
    <lineage>
        <taxon>Bacteria</taxon>
        <taxon>Bacillati</taxon>
        <taxon>Actinomycetota</taxon>
        <taxon>Actinomycetes</taxon>
        <taxon>Kitasatosporales</taxon>
        <taxon>Streptomycetaceae</taxon>
        <taxon>Kitasatospora</taxon>
    </lineage>
</organism>
<dbReference type="RefSeq" id="WP_035860764.1">
    <property type="nucleotide sequence ID" value="NZ_KK853997.1"/>
</dbReference>
<feature type="region of interest" description="Disordered" evidence="1">
    <location>
        <begin position="1"/>
        <end position="22"/>
    </location>
</feature>
<sequence length="186" mass="19850">MSGATSTAPHFPDLTPDTAPPAARRPLEQITRHLGYLPSAAARLAHSPQLLDGFLKLTALFDATELDPLVRETVVLTIATRNGCHLCVAMHTAQLTRLAAAPELIAALRAQQPLPDARLEAVRRFVHSALDHTGAVPETDLADLLSHGFTSRNALEIVLGIGAYTLSTFANRLTDAPVDPQLAPFA</sequence>
<dbReference type="PANTHER" id="PTHR35446:SF3">
    <property type="entry name" value="CMD DOMAIN-CONTAINING PROTEIN"/>
    <property type="match status" value="1"/>
</dbReference>
<reference evidence="3 4" key="1">
    <citation type="submission" date="2014-05" db="EMBL/GenBank/DDBJ databases">
        <title>Draft Genome Sequence of Kitasatospora cheerisanensis KCTC 2395.</title>
        <authorList>
            <person name="Nam D.H."/>
        </authorList>
    </citation>
    <scope>NUCLEOTIDE SEQUENCE [LARGE SCALE GENOMIC DNA]</scope>
    <source>
        <strain evidence="3 4">KCTC 2395</strain>
    </source>
</reference>
<evidence type="ECO:0000313" key="3">
    <source>
        <dbReference type="EMBL" id="KDN86512.1"/>
    </source>
</evidence>
<dbReference type="SUPFAM" id="SSF69118">
    <property type="entry name" value="AhpD-like"/>
    <property type="match status" value="1"/>
</dbReference>
<protein>
    <recommendedName>
        <fullName evidence="2">Carboxymuconolactone decarboxylase-like domain-containing protein</fullName>
    </recommendedName>
</protein>
<dbReference type="NCBIfam" id="TIGR00778">
    <property type="entry name" value="ahpD_dom"/>
    <property type="match status" value="1"/>
</dbReference>
<dbReference type="AlphaFoldDB" id="A0A066YZ33"/>
<dbReference type="InterPro" id="IPR029032">
    <property type="entry name" value="AhpD-like"/>
</dbReference>
<proteinExistence type="predicted"/>
<feature type="compositionally biased region" description="Low complexity" evidence="1">
    <location>
        <begin position="12"/>
        <end position="22"/>
    </location>
</feature>
<dbReference type="PATRIC" id="fig|1348663.4.peg.1672"/>
<name>A0A066YZ33_9ACTN</name>
<dbReference type="InterPro" id="IPR003779">
    <property type="entry name" value="CMD-like"/>
</dbReference>
<dbReference type="InterPro" id="IPR004675">
    <property type="entry name" value="AhpD_core"/>
</dbReference>
<keyword evidence="4" id="KW-1185">Reference proteome</keyword>
<dbReference type="Gene3D" id="1.20.1290.10">
    <property type="entry name" value="AhpD-like"/>
    <property type="match status" value="1"/>
</dbReference>
<feature type="domain" description="Carboxymuconolactone decarboxylase-like" evidence="2">
    <location>
        <begin position="59"/>
        <end position="112"/>
    </location>
</feature>
<evidence type="ECO:0000259" key="2">
    <source>
        <dbReference type="Pfam" id="PF02627"/>
    </source>
</evidence>
<dbReference type="GO" id="GO:0051920">
    <property type="term" value="F:peroxiredoxin activity"/>
    <property type="evidence" value="ECO:0007669"/>
    <property type="project" value="InterPro"/>
</dbReference>
<evidence type="ECO:0000313" key="4">
    <source>
        <dbReference type="Proteomes" id="UP000027178"/>
    </source>
</evidence>
<dbReference type="Proteomes" id="UP000027178">
    <property type="component" value="Unassembled WGS sequence"/>
</dbReference>
<dbReference type="OrthoDB" id="122912at2"/>
<dbReference type="eggNOG" id="COG2128">
    <property type="taxonomic scope" value="Bacteria"/>
</dbReference>
<comment type="caution">
    <text evidence="3">The sequence shown here is derived from an EMBL/GenBank/DDBJ whole genome shotgun (WGS) entry which is preliminary data.</text>
</comment>